<protein>
    <recommendedName>
        <fullName evidence="4">Myb-like domain-containing protein</fullName>
    </recommendedName>
</protein>
<accession>A0A1L9SIP8</accession>
<dbReference type="EMBL" id="KV878341">
    <property type="protein sequence ID" value="OJJ47068.1"/>
    <property type="molecule type" value="Genomic_DNA"/>
</dbReference>
<reference evidence="3" key="1">
    <citation type="journal article" date="2017" name="Genome Biol.">
        <title>Comparative genomics reveals high biological diversity and specific adaptations in the industrially and medically important fungal genus Aspergillus.</title>
        <authorList>
            <person name="de Vries R.P."/>
            <person name="Riley R."/>
            <person name="Wiebenga A."/>
            <person name="Aguilar-Osorio G."/>
            <person name="Amillis S."/>
            <person name="Uchima C.A."/>
            <person name="Anderluh G."/>
            <person name="Asadollahi M."/>
            <person name="Askin M."/>
            <person name="Barry K."/>
            <person name="Battaglia E."/>
            <person name="Bayram O."/>
            <person name="Benocci T."/>
            <person name="Braus-Stromeyer S.A."/>
            <person name="Caldana C."/>
            <person name="Canovas D."/>
            <person name="Cerqueira G.C."/>
            <person name="Chen F."/>
            <person name="Chen W."/>
            <person name="Choi C."/>
            <person name="Clum A."/>
            <person name="Dos Santos R.A."/>
            <person name="Damasio A.R."/>
            <person name="Diallinas G."/>
            <person name="Emri T."/>
            <person name="Fekete E."/>
            <person name="Flipphi M."/>
            <person name="Freyberg S."/>
            <person name="Gallo A."/>
            <person name="Gournas C."/>
            <person name="Habgood R."/>
            <person name="Hainaut M."/>
            <person name="Harispe M.L."/>
            <person name="Henrissat B."/>
            <person name="Hilden K.S."/>
            <person name="Hope R."/>
            <person name="Hossain A."/>
            <person name="Karabika E."/>
            <person name="Karaffa L."/>
            <person name="Karanyi Z."/>
            <person name="Krasevec N."/>
            <person name="Kuo A."/>
            <person name="Kusch H."/>
            <person name="LaButti K."/>
            <person name="Lagendijk E.L."/>
            <person name="Lapidus A."/>
            <person name="Levasseur A."/>
            <person name="Lindquist E."/>
            <person name="Lipzen A."/>
            <person name="Logrieco A.F."/>
            <person name="MacCabe A."/>
            <person name="Maekelae M.R."/>
            <person name="Malavazi I."/>
            <person name="Melin P."/>
            <person name="Meyer V."/>
            <person name="Mielnichuk N."/>
            <person name="Miskei M."/>
            <person name="Molnar A.P."/>
            <person name="Mule G."/>
            <person name="Ngan C.Y."/>
            <person name="Orejas M."/>
            <person name="Orosz E."/>
            <person name="Ouedraogo J.P."/>
            <person name="Overkamp K.M."/>
            <person name="Park H.-S."/>
            <person name="Perrone G."/>
            <person name="Piumi F."/>
            <person name="Punt P.J."/>
            <person name="Ram A.F."/>
            <person name="Ramon A."/>
            <person name="Rauscher S."/>
            <person name="Record E."/>
            <person name="Riano-Pachon D.M."/>
            <person name="Robert V."/>
            <person name="Roehrig J."/>
            <person name="Ruller R."/>
            <person name="Salamov A."/>
            <person name="Salih N.S."/>
            <person name="Samson R.A."/>
            <person name="Sandor E."/>
            <person name="Sanguinetti M."/>
            <person name="Schuetze T."/>
            <person name="Sepcic K."/>
            <person name="Shelest E."/>
            <person name="Sherlock G."/>
            <person name="Sophianopoulou V."/>
            <person name="Squina F.M."/>
            <person name="Sun H."/>
            <person name="Susca A."/>
            <person name="Todd R.B."/>
            <person name="Tsang A."/>
            <person name="Unkles S.E."/>
            <person name="van de Wiele N."/>
            <person name="van Rossen-Uffink D."/>
            <person name="Oliveira J.V."/>
            <person name="Vesth T.C."/>
            <person name="Visser J."/>
            <person name="Yu J.-H."/>
            <person name="Zhou M."/>
            <person name="Andersen M.R."/>
            <person name="Archer D.B."/>
            <person name="Baker S.E."/>
            <person name="Benoit I."/>
            <person name="Brakhage A.A."/>
            <person name="Braus G.H."/>
            <person name="Fischer R."/>
            <person name="Frisvad J.C."/>
            <person name="Goldman G.H."/>
            <person name="Houbraken J."/>
            <person name="Oakley B."/>
            <person name="Pocsi I."/>
            <person name="Scazzocchio C."/>
            <person name="Seiboth B."/>
            <person name="vanKuyk P.A."/>
            <person name="Wortman J."/>
            <person name="Dyer P.S."/>
            <person name="Grigoriev I.V."/>
        </authorList>
    </citation>
    <scope>NUCLEOTIDE SEQUENCE [LARGE SCALE GENOMIC DNA]</scope>
    <source>
        <strain evidence="3">CBS 506.65</strain>
    </source>
</reference>
<evidence type="ECO:0000313" key="3">
    <source>
        <dbReference type="Proteomes" id="UP000184188"/>
    </source>
</evidence>
<evidence type="ECO:0008006" key="4">
    <source>
        <dbReference type="Google" id="ProtNLM"/>
    </source>
</evidence>
<dbReference type="RefSeq" id="XP_022581578.1">
    <property type="nucleotide sequence ID" value="XM_022726314.1"/>
</dbReference>
<dbReference type="GeneID" id="34612778"/>
<feature type="region of interest" description="Disordered" evidence="1">
    <location>
        <begin position="1"/>
        <end position="96"/>
    </location>
</feature>
<evidence type="ECO:0000313" key="2">
    <source>
        <dbReference type="EMBL" id="OJJ47068.1"/>
    </source>
</evidence>
<dbReference type="STRING" id="1073090.A0A1L9SIP8"/>
<sequence>MSDFTPVNKTSSEPASGRDTMDSSAIKNEHSSESADEDTVKTPIEAPAVAPKKRGRKKKEDNGDEQESPSKMKKTTKASKEGTPKKMTLPPTPATYEEAGEADRLLLHMKDVENKPWGEINAAWEAITGINVGKSTLGVRYMRLKANFTVWSKDDEEKLVAAKKEIEEKFEVEKWSRIADLIVANGGTKYSTAAIQKKIKDLSKKATSSSDE</sequence>
<dbReference type="Proteomes" id="UP000184188">
    <property type="component" value="Unassembled WGS sequence"/>
</dbReference>
<dbReference type="OrthoDB" id="5375264at2759"/>
<name>A0A1L9SIP8_9EURO</name>
<proteinExistence type="predicted"/>
<dbReference type="AlphaFoldDB" id="A0A1L9SIP8"/>
<dbReference type="VEuPathDB" id="FungiDB:ASPZODRAFT_15751"/>
<organism evidence="2 3">
    <name type="scientific">Penicilliopsis zonata CBS 506.65</name>
    <dbReference type="NCBI Taxonomy" id="1073090"/>
    <lineage>
        <taxon>Eukaryota</taxon>
        <taxon>Fungi</taxon>
        <taxon>Dikarya</taxon>
        <taxon>Ascomycota</taxon>
        <taxon>Pezizomycotina</taxon>
        <taxon>Eurotiomycetes</taxon>
        <taxon>Eurotiomycetidae</taxon>
        <taxon>Eurotiales</taxon>
        <taxon>Aspergillaceae</taxon>
        <taxon>Penicilliopsis</taxon>
    </lineage>
</organism>
<evidence type="ECO:0000256" key="1">
    <source>
        <dbReference type="SAM" id="MobiDB-lite"/>
    </source>
</evidence>
<gene>
    <name evidence="2" type="ORF">ASPZODRAFT_15751</name>
</gene>
<keyword evidence="3" id="KW-1185">Reference proteome</keyword>
<feature type="compositionally biased region" description="Polar residues" evidence="1">
    <location>
        <begin position="1"/>
        <end position="14"/>
    </location>
</feature>